<gene>
    <name evidence="1" type="ORF">IscW_ISCW013379</name>
</gene>
<reference evidence="2" key="2">
    <citation type="submission" date="2020-05" db="UniProtKB">
        <authorList>
            <consortium name="EnsemblMetazoa"/>
        </authorList>
    </citation>
    <scope>IDENTIFICATION</scope>
    <source>
        <strain evidence="2">wikel</strain>
    </source>
</reference>
<dbReference type="HOGENOM" id="CLU_2226090_0_0_1"/>
<proteinExistence type="predicted"/>
<protein>
    <submittedName>
        <fullName evidence="1 2">Uncharacterized protein</fullName>
    </submittedName>
</protein>
<dbReference type="Proteomes" id="UP000001555">
    <property type="component" value="Unassembled WGS sequence"/>
</dbReference>
<accession>B7QCC5</accession>
<dbReference type="InParanoid" id="B7QCC5"/>
<evidence type="ECO:0000313" key="3">
    <source>
        <dbReference type="Proteomes" id="UP000001555"/>
    </source>
</evidence>
<dbReference type="AlphaFoldDB" id="B7QCC5"/>
<evidence type="ECO:0000313" key="2">
    <source>
        <dbReference type="EnsemblMetazoa" id="ISCW013379-PA"/>
    </source>
</evidence>
<dbReference type="PaxDb" id="6945-B7QCC5"/>
<dbReference type="EMBL" id="ABJB010946931">
    <property type="status" value="NOT_ANNOTATED_CDS"/>
    <property type="molecule type" value="Genomic_DNA"/>
</dbReference>
<name>B7QCC5_IXOSC</name>
<evidence type="ECO:0000313" key="1">
    <source>
        <dbReference type="EMBL" id="EEC16497.1"/>
    </source>
</evidence>
<organism>
    <name type="scientific">Ixodes scapularis</name>
    <name type="common">Black-legged tick</name>
    <name type="synonym">Deer tick</name>
    <dbReference type="NCBI Taxonomy" id="6945"/>
    <lineage>
        <taxon>Eukaryota</taxon>
        <taxon>Metazoa</taxon>
        <taxon>Ecdysozoa</taxon>
        <taxon>Arthropoda</taxon>
        <taxon>Chelicerata</taxon>
        <taxon>Arachnida</taxon>
        <taxon>Acari</taxon>
        <taxon>Parasitiformes</taxon>
        <taxon>Ixodida</taxon>
        <taxon>Ixodoidea</taxon>
        <taxon>Ixodidae</taxon>
        <taxon>Ixodinae</taxon>
        <taxon>Ixodes</taxon>
    </lineage>
</organism>
<sequence length="106" mass="11936">MLNRCAMLFGLKHSNEDLPWAFCVLCFAVASKCFPVCLLLLPGVPQSSCPVSRPQIFFFLRWKCGLHVVGDIVMWVPLAHVGHSTCAFFVHFNRVKTLLVALLVLY</sequence>
<keyword evidence="3" id="KW-1185">Reference proteome</keyword>
<reference evidence="1 3" key="1">
    <citation type="submission" date="2008-03" db="EMBL/GenBank/DDBJ databases">
        <title>Annotation of Ixodes scapularis.</title>
        <authorList>
            <consortium name="Ixodes scapularis Genome Project Consortium"/>
            <person name="Caler E."/>
            <person name="Hannick L.I."/>
            <person name="Bidwell S."/>
            <person name="Joardar V."/>
            <person name="Thiagarajan M."/>
            <person name="Amedeo P."/>
            <person name="Galinsky K.J."/>
            <person name="Schobel S."/>
            <person name="Inman J."/>
            <person name="Hostetler J."/>
            <person name="Miller J."/>
            <person name="Hammond M."/>
            <person name="Megy K."/>
            <person name="Lawson D."/>
            <person name="Kodira C."/>
            <person name="Sutton G."/>
            <person name="Meyer J."/>
            <person name="Hill C.A."/>
            <person name="Birren B."/>
            <person name="Nene V."/>
            <person name="Collins F."/>
            <person name="Alarcon-Chaidez F."/>
            <person name="Wikel S."/>
            <person name="Strausberg R."/>
        </authorList>
    </citation>
    <scope>NUCLEOTIDE SEQUENCE [LARGE SCALE GENOMIC DNA]</scope>
    <source>
        <strain evidence="3">Wikel</strain>
        <strain evidence="1">Wikel colony</strain>
    </source>
</reference>
<dbReference type="VEuPathDB" id="VectorBase:ISCI013379"/>
<dbReference type="EnsemblMetazoa" id="ISCW013379-RA">
    <property type="protein sequence ID" value="ISCW013379-PA"/>
    <property type="gene ID" value="ISCW013379"/>
</dbReference>
<dbReference type="EMBL" id="DS906490">
    <property type="protein sequence ID" value="EEC16497.1"/>
    <property type="molecule type" value="Genomic_DNA"/>
</dbReference>
<dbReference type="VEuPathDB" id="VectorBase:ISCW013379"/>